<gene>
    <name evidence="2" type="ORF">AXG93_4634s1000</name>
</gene>
<comment type="caution">
    <text evidence="2">The sequence shown here is derived from an EMBL/GenBank/DDBJ whole genome shotgun (WGS) entry which is preliminary data.</text>
</comment>
<protein>
    <submittedName>
        <fullName evidence="2">Uncharacterized protein</fullName>
    </submittedName>
</protein>
<evidence type="ECO:0000313" key="3">
    <source>
        <dbReference type="Proteomes" id="UP000077202"/>
    </source>
</evidence>
<dbReference type="AlphaFoldDB" id="A0A176WE26"/>
<dbReference type="Proteomes" id="UP000077202">
    <property type="component" value="Unassembled WGS sequence"/>
</dbReference>
<evidence type="ECO:0000313" key="2">
    <source>
        <dbReference type="EMBL" id="OAE30612.1"/>
    </source>
</evidence>
<evidence type="ECO:0000256" key="1">
    <source>
        <dbReference type="SAM" id="SignalP"/>
    </source>
</evidence>
<name>A0A176WE26_MARPO</name>
<feature type="chain" id="PRO_5008052454" evidence="1">
    <location>
        <begin position="26"/>
        <end position="231"/>
    </location>
</feature>
<proteinExistence type="predicted"/>
<keyword evidence="1" id="KW-0732">Signal</keyword>
<reference evidence="2" key="1">
    <citation type="submission" date="2016-03" db="EMBL/GenBank/DDBJ databases">
        <title>Mechanisms controlling the formation of the plant cell surface in tip-growing cells are functionally conserved among land plants.</title>
        <authorList>
            <person name="Honkanen S."/>
            <person name="Jones V.A."/>
            <person name="Morieri G."/>
            <person name="Champion C."/>
            <person name="Hetherington A.J."/>
            <person name="Kelly S."/>
            <person name="Saint-Marcoux D."/>
            <person name="Proust H."/>
            <person name="Prescott H."/>
            <person name="Dolan L."/>
        </authorList>
    </citation>
    <scope>NUCLEOTIDE SEQUENCE [LARGE SCALE GENOMIC DNA]</scope>
    <source>
        <tissue evidence="2">Whole gametophyte</tissue>
    </source>
</reference>
<sequence>MAKPGAVTMLFALVIGLWVIEPTEALDYLFWDGPSCTGFVQSLCTAISNGTCCLADSAYQSVQVQEGDGCKASTTFKDGDCAANVTVTTSTGSTCFNSGGPTYTAASWQNACVNTTANATANGATPVARRRALLSRKSGPEAGRAGSAGDCSRHVEVDDRMIYYRQNPTKGIWSLRIEGASKAQVLEQLLDVPNEDRVFWLFTHGASYDLQGKGRLECGNSFSLSVWESHV</sequence>
<accession>A0A176WE26</accession>
<organism evidence="2 3">
    <name type="scientific">Marchantia polymorpha subsp. ruderalis</name>
    <dbReference type="NCBI Taxonomy" id="1480154"/>
    <lineage>
        <taxon>Eukaryota</taxon>
        <taxon>Viridiplantae</taxon>
        <taxon>Streptophyta</taxon>
        <taxon>Embryophyta</taxon>
        <taxon>Marchantiophyta</taxon>
        <taxon>Marchantiopsida</taxon>
        <taxon>Marchantiidae</taxon>
        <taxon>Marchantiales</taxon>
        <taxon>Marchantiaceae</taxon>
        <taxon>Marchantia</taxon>
    </lineage>
</organism>
<dbReference type="EMBL" id="LVLJ01001285">
    <property type="protein sequence ID" value="OAE30612.1"/>
    <property type="molecule type" value="Genomic_DNA"/>
</dbReference>
<feature type="signal peptide" evidence="1">
    <location>
        <begin position="1"/>
        <end position="25"/>
    </location>
</feature>
<keyword evidence="3" id="KW-1185">Reference proteome</keyword>